<organism evidence="2">
    <name type="scientific">hydrocarbon metagenome</name>
    <dbReference type="NCBI Taxonomy" id="938273"/>
    <lineage>
        <taxon>unclassified sequences</taxon>
        <taxon>metagenomes</taxon>
        <taxon>ecological metagenomes</taxon>
    </lineage>
</organism>
<keyword evidence="1" id="KW-0812">Transmembrane</keyword>
<name>A0A0W8FTX8_9ZZZZ</name>
<dbReference type="AlphaFoldDB" id="A0A0W8FTX8"/>
<keyword evidence="1" id="KW-0472">Membrane</keyword>
<dbReference type="EMBL" id="LNQE01000851">
    <property type="protein sequence ID" value="KUG24330.1"/>
    <property type="molecule type" value="Genomic_DNA"/>
</dbReference>
<feature type="transmembrane region" description="Helical" evidence="1">
    <location>
        <begin position="39"/>
        <end position="62"/>
    </location>
</feature>
<evidence type="ECO:0000256" key="1">
    <source>
        <dbReference type="SAM" id="Phobius"/>
    </source>
</evidence>
<protein>
    <submittedName>
        <fullName evidence="2">Uncharacterized protein</fullName>
    </submittedName>
</protein>
<accession>A0A0W8FTX8</accession>
<sequence>MNSLKWIKNILILALSLFFLIIGINTLIGSYHINNPMEFLMYFFSASLLILVCIVGIIYFFSSSFIKKQPDRINDDEAQ</sequence>
<comment type="caution">
    <text evidence="2">The sequence shown here is derived from an EMBL/GenBank/DDBJ whole genome shotgun (WGS) entry which is preliminary data.</text>
</comment>
<reference evidence="2" key="1">
    <citation type="journal article" date="2015" name="Proc. Natl. Acad. Sci. U.S.A.">
        <title>Networks of energetic and metabolic interactions define dynamics in microbial communities.</title>
        <authorList>
            <person name="Embree M."/>
            <person name="Liu J.K."/>
            <person name="Al-Bassam M.M."/>
            <person name="Zengler K."/>
        </authorList>
    </citation>
    <scope>NUCLEOTIDE SEQUENCE</scope>
</reference>
<evidence type="ECO:0000313" key="2">
    <source>
        <dbReference type="EMBL" id="KUG24330.1"/>
    </source>
</evidence>
<keyword evidence="1" id="KW-1133">Transmembrane helix</keyword>
<proteinExistence type="predicted"/>
<feature type="transmembrane region" description="Helical" evidence="1">
    <location>
        <begin position="12"/>
        <end position="33"/>
    </location>
</feature>
<gene>
    <name evidence="2" type="ORF">ASZ90_005881</name>
</gene>